<dbReference type="EMBL" id="CP096255">
    <property type="protein sequence ID" value="UPT84655.1"/>
    <property type="molecule type" value="Genomic_DNA"/>
</dbReference>
<protein>
    <submittedName>
        <fullName evidence="1">Uncharacterized protein</fullName>
    </submittedName>
</protein>
<sequence>MALSIRFYLFAEDGLQSISQRVMMGLIRGKDAMCTFLHLYSPASTPADFQKAYKIRGKLVLPDRIELRRQPRYALILLRVFGPVLCFCVALLSGATRDSLHGRSDIVTFDVAWHLA</sequence>
<dbReference type="AlphaFoldDB" id="A0A8T5V5B0"/>
<reference evidence="1" key="1">
    <citation type="journal article" date="2017" name="Syst. Appl. Microbiol.">
        <title>Soybeans inoculated with root zone soils of Canadian native legumes harbour diverse and novel Bradyrhizobium spp. that possess agricultural potential.</title>
        <authorList>
            <person name="Bromfield E.S.P."/>
            <person name="Cloutier S."/>
            <person name="Tambong J.T."/>
            <person name="Tran Thi T.V."/>
        </authorList>
    </citation>
    <scope>NUCLEOTIDE SEQUENCE</scope>
    <source>
        <strain evidence="1">1S5</strain>
    </source>
</reference>
<name>A0A8T5V5B0_9BRAD</name>
<gene>
    <name evidence="1" type="ORF">HAP41_0000030435</name>
</gene>
<evidence type="ECO:0000313" key="1">
    <source>
        <dbReference type="EMBL" id="UPT84655.1"/>
    </source>
</evidence>
<dbReference type="RefSeq" id="WP_166093586.1">
    <property type="nucleotide sequence ID" value="NZ_CP096255.1"/>
</dbReference>
<accession>A0A8T5V5B0</accession>
<proteinExistence type="predicted"/>
<organism evidence="1 2">
    <name type="scientific">Bradyrhizobium barranii subsp. apii</name>
    <dbReference type="NCBI Taxonomy" id="2819348"/>
    <lineage>
        <taxon>Bacteria</taxon>
        <taxon>Pseudomonadati</taxon>
        <taxon>Pseudomonadota</taxon>
        <taxon>Alphaproteobacteria</taxon>
        <taxon>Hyphomicrobiales</taxon>
        <taxon>Nitrobacteraceae</taxon>
        <taxon>Bradyrhizobium</taxon>
        <taxon>Bradyrhizobium barranii</taxon>
    </lineage>
</organism>
<evidence type="ECO:0000313" key="2">
    <source>
        <dbReference type="Proteomes" id="UP000551709"/>
    </source>
</evidence>
<dbReference type="Proteomes" id="UP000551709">
    <property type="component" value="Chromosome"/>
</dbReference>
<reference evidence="1" key="2">
    <citation type="submission" date="2022-04" db="EMBL/GenBank/DDBJ databases">
        <authorList>
            <person name="Bromfield E.S.P."/>
            <person name="Cloutier S."/>
        </authorList>
    </citation>
    <scope>NUCLEOTIDE SEQUENCE</scope>
    <source>
        <strain evidence="1">1S5</strain>
    </source>
</reference>